<gene>
    <name evidence="3" type="ORF">CIPAW_06G129800</name>
</gene>
<dbReference type="GO" id="GO:0008270">
    <property type="term" value="F:zinc ion binding"/>
    <property type="evidence" value="ECO:0007669"/>
    <property type="project" value="UniProtKB-KW"/>
</dbReference>
<evidence type="ECO:0000259" key="2">
    <source>
        <dbReference type="PROSITE" id="PS50158"/>
    </source>
</evidence>
<comment type="caution">
    <text evidence="3">The sequence shown here is derived from an EMBL/GenBank/DDBJ whole genome shotgun (WGS) entry which is preliminary data.</text>
</comment>
<name>A0A8T1QBD7_CARIL</name>
<keyword evidence="1" id="KW-0862">Zinc</keyword>
<reference evidence="3" key="1">
    <citation type="submission" date="2020-12" db="EMBL/GenBank/DDBJ databases">
        <title>WGS assembly of Carya illinoinensis cv. Pawnee.</title>
        <authorList>
            <person name="Platts A."/>
            <person name="Shu S."/>
            <person name="Wright S."/>
            <person name="Barry K."/>
            <person name="Edger P."/>
            <person name="Pires J.C."/>
            <person name="Schmutz J."/>
        </authorList>
    </citation>
    <scope>NUCLEOTIDE SEQUENCE</scope>
    <source>
        <tissue evidence="3">Leaf</tissue>
    </source>
</reference>
<keyword evidence="4" id="KW-1185">Reference proteome</keyword>
<dbReference type="GO" id="GO:0003676">
    <property type="term" value="F:nucleic acid binding"/>
    <property type="evidence" value="ECO:0007669"/>
    <property type="project" value="InterPro"/>
</dbReference>
<dbReference type="EMBL" id="CM031814">
    <property type="protein sequence ID" value="KAG6651685.1"/>
    <property type="molecule type" value="Genomic_DNA"/>
</dbReference>
<dbReference type="Pfam" id="PF00098">
    <property type="entry name" value="zf-CCHC"/>
    <property type="match status" value="1"/>
</dbReference>
<organism evidence="3 4">
    <name type="scientific">Carya illinoinensis</name>
    <name type="common">Pecan</name>
    <dbReference type="NCBI Taxonomy" id="32201"/>
    <lineage>
        <taxon>Eukaryota</taxon>
        <taxon>Viridiplantae</taxon>
        <taxon>Streptophyta</taxon>
        <taxon>Embryophyta</taxon>
        <taxon>Tracheophyta</taxon>
        <taxon>Spermatophyta</taxon>
        <taxon>Magnoliopsida</taxon>
        <taxon>eudicotyledons</taxon>
        <taxon>Gunneridae</taxon>
        <taxon>Pentapetalae</taxon>
        <taxon>rosids</taxon>
        <taxon>fabids</taxon>
        <taxon>Fagales</taxon>
        <taxon>Juglandaceae</taxon>
        <taxon>Carya</taxon>
    </lineage>
</organism>
<keyword evidence="1" id="KW-0479">Metal-binding</keyword>
<sequence>MAGEGRLVMEQGESVMLAMHGKGKSQANKKEKGKIPIQAGAEIKKDYKCFFCKKKGHMKKECAKF</sequence>
<dbReference type="Proteomes" id="UP000811609">
    <property type="component" value="Chromosome 6"/>
</dbReference>
<evidence type="ECO:0000256" key="1">
    <source>
        <dbReference type="PROSITE-ProRule" id="PRU00047"/>
    </source>
</evidence>
<dbReference type="InterPro" id="IPR001878">
    <property type="entry name" value="Znf_CCHC"/>
</dbReference>
<protein>
    <recommendedName>
        <fullName evidence="2">CCHC-type domain-containing protein</fullName>
    </recommendedName>
</protein>
<accession>A0A8T1QBD7</accession>
<proteinExistence type="predicted"/>
<evidence type="ECO:0000313" key="3">
    <source>
        <dbReference type="EMBL" id="KAG6651685.1"/>
    </source>
</evidence>
<evidence type="ECO:0000313" key="4">
    <source>
        <dbReference type="Proteomes" id="UP000811609"/>
    </source>
</evidence>
<dbReference type="AlphaFoldDB" id="A0A8T1QBD7"/>
<keyword evidence="1" id="KW-0863">Zinc-finger</keyword>
<dbReference type="PROSITE" id="PS50158">
    <property type="entry name" value="ZF_CCHC"/>
    <property type="match status" value="1"/>
</dbReference>
<feature type="domain" description="CCHC-type" evidence="2">
    <location>
        <begin position="48"/>
        <end position="62"/>
    </location>
</feature>